<dbReference type="SMART" id="SM00282">
    <property type="entry name" value="LamG"/>
    <property type="match status" value="2"/>
</dbReference>
<protein>
    <submittedName>
        <fullName evidence="3">Laminin subunit alphalike</fullName>
    </submittedName>
</protein>
<dbReference type="SUPFAM" id="SSF49899">
    <property type="entry name" value="Concanavalin A-like lectins/glucanases"/>
    <property type="match status" value="2"/>
</dbReference>
<comment type="caution">
    <text evidence="1">Lacks conserved residue(s) required for the propagation of feature annotation.</text>
</comment>
<feature type="domain" description="Laminin G" evidence="2">
    <location>
        <begin position="160"/>
        <end position="332"/>
    </location>
</feature>
<evidence type="ECO:0000259" key="2">
    <source>
        <dbReference type="PROSITE" id="PS50025"/>
    </source>
</evidence>
<dbReference type="PANTHER" id="PTHR15036">
    <property type="entry name" value="PIKACHURIN-LIKE PROTEIN"/>
    <property type="match status" value="1"/>
</dbReference>
<dbReference type="OrthoDB" id="10011303at2759"/>
<dbReference type="PROSITE" id="PS50025">
    <property type="entry name" value="LAM_G_DOMAIN"/>
    <property type="match status" value="2"/>
</dbReference>
<dbReference type="PANTHER" id="PTHR15036:SF85">
    <property type="entry name" value="SP2353, ISOFORM A"/>
    <property type="match status" value="1"/>
</dbReference>
<dbReference type="GO" id="GO:0016020">
    <property type="term" value="C:membrane"/>
    <property type="evidence" value="ECO:0007669"/>
    <property type="project" value="UniProtKB-SubCell"/>
</dbReference>
<dbReference type="InterPro" id="IPR013320">
    <property type="entry name" value="ConA-like_dom_sf"/>
</dbReference>
<dbReference type="InterPro" id="IPR050372">
    <property type="entry name" value="Neurexin-related_CASP"/>
</dbReference>
<dbReference type="Gene3D" id="2.60.120.200">
    <property type="match status" value="2"/>
</dbReference>
<dbReference type="Pfam" id="PF02210">
    <property type="entry name" value="Laminin_G_2"/>
    <property type="match status" value="2"/>
</dbReference>
<evidence type="ECO:0000313" key="3">
    <source>
        <dbReference type="EMBL" id="QQP36308.1"/>
    </source>
</evidence>
<evidence type="ECO:0000256" key="1">
    <source>
        <dbReference type="PROSITE-ProRule" id="PRU00122"/>
    </source>
</evidence>
<keyword evidence="4" id="KW-1185">Reference proteome</keyword>
<accession>A0A7T8JV93</accession>
<organism evidence="3 4">
    <name type="scientific">Caligus rogercresseyi</name>
    <name type="common">Sea louse</name>
    <dbReference type="NCBI Taxonomy" id="217165"/>
    <lineage>
        <taxon>Eukaryota</taxon>
        <taxon>Metazoa</taxon>
        <taxon>Ecdysozoa</taxon>
        <taxon>Arthropoda</taxon>
        <taxon>Crustacea</taxon>
        <taxon>Multicrustacea</taxon>
        <taxon>Hexanauplia</taxon>
        <taxon>Copepoda</taxon>
        <taxon>Siphonostomatoida</taxon>
        <taxon>Caligidae</taxon>
        <taxon>Caligus</taxon>
    </lineage>
</organism>
<evidence type="ECO:0000313" key="4">
    <source>
        <dbReference type="Proteomes" id="UP000595437"/>
    </source>
</evidence>
<dbReference type="InterPro" id="IPR001791">
    <property type="entry name" value="Laminin_G"/>
</dbReference>
<proteinExistence type="predicted"/>
<feature type="domain" description="Laminin G" evidence="2">
    <location>
        <begin position="1"/>
        <end position="153"/>
    </location>
</feature>
<name>A0A7T8JV93_CALRO</name>
<reference evidence="4" key="1">
    <citation type="submission" date="2021-01" db="EMBL/GenBank/DDBJ databases">
        <title>Caligus Genome Assembly.</title>
        <authorList>
            <person name="Gallardo-Escarate C."/>
        </authorList>
    </citation>
    <scope>NUCLEOTIDE SEQUENCE [LARGE SCALE GENOMIC DNA]</scope>
</reference>
<dbReference type="CDD" id="cd00110">
    <property type="entry name" value="LamG"/>
    <property type="match status" value="2"/>
</dbReference>
<dbReference type="EMBL" id="CP045904">
    <property type="protein sequence ID" value="QQP36308.1"/>
    <property type="molecule type" value="Genomic_DNA"/>
</dbReference>
<dbReference type="AlphaFoldDB" id="A0A7T8JV93"/>
<sequence>MQRSTTDDFISVEVVNGGAVKTTVNMGAGPVVMFSEQPIFYGEWHYLELERLAHTVTMSLQTDRKGGFIDEDRVTEVLPMFDQFKRPFGSVFNLHPKHSRIFVGGFPNQAGIQDEVRETTMEGQIEGLRIGNEEVGLWNFVDSRNIRGARQRNRFKVKPSQGLKFEGNGYVAVDKYNFVSISSEFEISFSVKLASADGILFCAGSISAGQFVVLEVINGNFVYTINFGEGVSRIVSPKTYQLHVWYDVNLSRDSSSRAVLSVDTEPVGEMEIPSSWALSLDDYMHFGGFPSQGAFSHVTTGNFSGCMKNTFIGLDPVDLASSPERYNVKLGCQEEV</sequence>
<dbReference type="Proteomes" id="UP000595437">
    <property type="component" value="Chromosome 15"/>
</dbReference>
<gene>
    <name evidence="3" type="ORF">FKW44_021361</name>
</gene>